<dbReference type="PRINTS" id="PR00032">
    <property type="entry name" value="HTHARAC"/>
</dbReference>
<proteinExistence type="predicted"/>
<dbReference type="SUPFAM" id="SSF52172">
    <property type="entry name" value="CheY-like"/>
    <property type="match status" value="1"/>
</dbReference>
<dbReference type="CDD" id="cd17536">
    <property type="entry name" value="REC_YesN-like"/>
    <property type="match status" value="1"/>
</dbReference>
<gene>
    <name evidence="13" type="ORF">CHLFYP18_02158</name>
</gene>
<evidence type="ECO:0000256" key="7">
    <source>
        <dbReference type="ARBA" id="ARBA00023125"/>
    </source>
</evidence>
<dbReference type="SUPFAM" id="SSF46689">
    <property type="entry name" value="Homeodomain-like"/>
    <property type="match status" value="2"/>
</dbReference>
<dbReference type="Pfam" id="PF12833">
    <property type="entry name" value="HTH_18"/>
    <property type="match status" value="1"/>
</dbReference>
<dbReference type="InterPro" id="IPR011006">
    <property type="entry name" value="CheY-like_superfamily"/>
</dbReference>
<dbReference type="PROSITE" id="PS00041">
    <property type="entry name" value="HTH_ARAC_FAMILY_1"/>
    <property type="match status" value="1"/>
</dbReference>
<keyword evidence="5" id="KW-0902">Two-component regulatory system</keyword>
<reference evidence="13" key="1">
    <citation type="submission" date="2019-11" db="EMBL/GenBank/DDBJ databases">
        <authorList>
            <person name="Feng L."/>
        </authorList>
    </citation>
    <scope>NUCLEOTIDE SEQUENCE</scope>
    <source>
        <strain evidence="13">ChathewayiLFYP18</strain>
    </source>
</reference>
<dbReference type="GO" id="GO:0003700">
    <property type="term" value="F:DNA-binding transcription factor activity"/>
    <property type="evidence" value="ECO:0007669"/>
    <property type="project" value="InterPro"/>
</dbReference>
<accession>A0A6N3H0X7</accession>
<dbReference type="GO" id="GO:0000160">
    <property type="term" value="P:phosphorelay signal transduction system"/>
    <property type="evidence" value="ECO:0007669"/>
    <property type="project" value="UniProtKB-KW"/>
</dbReference>
<evidence type="ECO:0000256" key="4">
    <source>
        <dbReference type="ARBA" id="ARBA00022553"/>
    </source>
</evidence>
<dbReference type="InterPro" id="IPR018062">
    <property type="entry name" value="HTH_AraC-typ_CS"/>
</dbReference>
<dbReference type="Gene3D" id="3.40.50.2300">
    <property type="match status" value="1"/>
</dbReference>
<organism evidence="13">
    <name type="scientific">Hungatella hathewayi</name>
    <dbReference type="NCBI Taxonomy" id="154046"/>
    <lineage>
        <taxon>Bacteria</taxon>
        <taxon>Bacillati</taxon>
        <taxon>Bacillota</taxon>
        <taxon>Clostridia</taxon>
        <taxon>Lachnospirales</taxon>
        <taxon>Lachnospiraceae</taxon>
        <taxon>Hungatella</taxon>
    </lineage>
</organism>
<dbReference type="InterPro" id="IPR009057">
    <property type="entry name" value="Homeodomain-like_sf"/>
</dbReference>
<evidence type="ECO:0000256" key="1">
    <source>
        <dbReference type="ARBA" id="ARBA00004496"/>
    </source>
</evidence>
<sequence>MYRILVVDDEPAAIKHICNIIAIKCPQFEVTATAEHGQEALKRLEEETPDILITDVKMPVMDGIALAERVKERYPEVLSLVVSGYQEFEYAKAAIRSGVYDYLLKPIKPSALQNALNSMEEVLAERYARKRNLLMKSLCEKNSVDRKLLERYFPAGKYYAALVRRNGLPRRYSGNSGFEIFSGRDEKIYLYGRDEMEAMYLYPEDILFYKSFYQIISETIRREHGNSNYVTGIIRETPFSIGRADNVFLELYQLLDSSIVIGASQILIAEELKEDKRKGQDGQETTGGEFQALENYIQKGQREKIISAVAELFDCWKRTKRTQMYVEAQVRYLLILMDKSGLLSGMEQSTERILDDLFFYAEDLDEVSDAIQNMLMQKIKKEPAQQKMDTEEFFKRITGYMERHLSEELSMGRLCKEFGLSPTYLNKLFRKYSGSSFNKCLTLARIQCARDLMDEGTSVYVKDVAARAGYNDQFYFSRIFASVVGVSPSDYMERVQNQKKGQEIQGSQLPMFEDTGL</sequence>
<evidence type="ECO:0000256" key="3">
    <source>
        <dbReference type="ARBA" id="ARBA00022490"/>
    </source>
</evidence>
<evidence type="ECO:0000256" key="5">
    <source>
        <dbReference type="ARBA" id="ARBA00023012"/>
    </source>
</evidence>
<dbReference type="Gene3D" id="1.10.10.60">
    <property type="entry name" value="Homeodomain-like"/>
    <property type="match status" value="1"/>
</dbReference>
<evidence type="ECO:0000313" key="13">
    <source>
        <dbReference type="EMBL" id="VYU69881.1"/>
    </source>
</evidence>
<dbReference type="GO" id="GO:0005737">
    <property type="term" value="C:cytoplasm"/>
    <property type="evidence" value="ECO:0007669"/>
    <property type="project" value="UniProtKB-SubCell"/>
</dbReference>
<evidence type="ECO:0000256" key="9">
    <source>
        <dbReference type="ARBA" id="ARBA00024867"/>
    </source>
</evidence>
<dbReference type="RefSeq" id="WP_002601267.1">
    <property type="nucleotide sequence ID" value="NZ_CACRUH010000067.1"/>
</dbReference>
<dbReference type="EMBL" id="CACRUH010000067">
    <property type="protein sequence ID" value="VYU69881.1"/>
    <property type="molecule type" value="Genomic_DNA"/>
</dbReference>
<feature type="modified residue" description="4-aspartylphosphate" evidence="10">
    <location>
        <position position="55"/>
    </location>
</feature>
<keyword evidence="8" id="KW-0804">Transcription</keyword>
<dbReference type="InterPro" id="IPR020449">
    <property type="entry name" value="Tscrpt_reg_AraC-type_HTH"/>
</dbReference>
<feature type="domain" description="HTH araC/xylS-type" evidence="11">
    <location>
        <begin position="395"/>
        <end position="494"/>
    </location>
</feature>
<evidence type="ECO:0000256" key="6">
    <source>
        <dbReference type="ARBA" id="ARBA00023015"/>
    </source>
</evidence>
<evidence type="ECO:0000256" key="10">
    <source>
        <dbReference type="PROSITE-ProRule" id="PRU00169"/>
    </source>
</evidence>
<comment type="function">
    <text evidence="9">May play the central regulatory role in sporulation. It may be an element of the effector pathway responsible for the activation of sporulation genes in response to nutritional stress. Spo0A may act in concert with spo0H (a sigma factor) to control the expression of some genes that are critical to the sporulation process.</text>
</comment>
<dbReference type="SMART" id="SM00448">
    <property type="entry name" value="REC"/>
    <property type="match status" value="1"/>
</dbReference>
<dbReference type="PROSITE" id="PS50110">
    <property type="entry name" value="RESPONSE_REGULATORY"/>
    <property type="match status" value="1"/>
</dbReference>
<dbReference type="PANTHER" id="PTHR42713">
    <property type="entry name" value="HISTIDINE KINASE-RELATED"/>
    <property type="match status" value="1"/>
</dbReference>
<feature type="domain" description="Response regulatory" evidence="12">
    <location>
        <begin position="3"/>
        <end position="120"/>
    </location>
</feature>
<dbReference type="SMART" id="SM00342">
    <property type="entry name" value="HTH_ARAC"/>
    <property type="match status" value="1"/>
</dbReference>
<evidence type="ECO:0000256" key="8">
    <source>
        <dbReference type="ARBA" id="ARBA00023163"/>
    </source>
</evidence>
<keyword evidence="7" id="KW-0238">DNA-binding</keyword>
<dbReference type="PROSITE" id="PS01124">
    <property type="entry name" value="HTH_ARAC_FAMILY_2"/>
    <property type="match status" value="1"/>
</dbReference>
<dbReference type="InterPro" id="IPR001789">
    <property type="entry name" value="Sig_transdc_resp-reg_receiver"/>
</dbReference>
<dbReference type="Pfam" id="PF00072">
    <property type="entry name" value="Response_reg"/>
    <property type="match status" value="1"/>
</dbReference>
<dbReference type="GO" id="GO:0043565">
    <property type="term" value="F:sequence-specific DNA binding"/>
    <property type="evidence" value="ECO:0007669"/>
    <property type="project" value="InterPro"/>
</dbReference>
<name>A0A6N3H0X7_9FIRM</name>
<dbReference type="AlphaFoldDB" id="A0A6N3H0X7"/>
<dbReference type="InterPro" id="IPR018060">
    <property type="entry name" value="HTH_AraC"/>
</dbReference>
<keyword evidence="4 10" id="KW-0597">Phosphoprotein</keyword>
<dbReference type="PANTHER" id="PTHR42713:SF3">
    <property type="entry name" value="TRANSCRIPTIONAL REGULATORY PROTEIN HPTR"/>
    <property type="match status" value="1"/>
</dbReference>
<keyword evidence="6" id="KW-0805">Transcription regulation</keyword>
<keyword evidence="3" id="KW-0963">Cytoplasm</keyword>
<comment type="subcellular location">
    <subcellularLocation>
        <location evidence="1">Cytoplasm</location>
    </subcellularLocation>
</comment>
<evidence type="ECO:0000256" key="2">
    <source>
        <dbReference type="ARBA" id="ARBA00018672"/>
    </source>
</evidence>
<evidence type="ECO:0000259" key="12">
    <source>
        <dbReference type="PROSITE" id="PS50110"/>
    </source>
</evidence>
<dbReference type="InterPro" id="IPR051552">
    <property type="entry name" value="HptR"/>
</dbReference>
<protein>
    <recommendedName>
        <fullName evidence="2">Stage 0 sporulation protein A homolog</fullName>
    </recommendedName>
</protein>
<evidence type="ECO:0000259" key="11">
    <source>
        <dbReference type="PROSITE" id="PS01124"/>
    </source>
</evidence>